<dbReference type="PROSITE" id="PS51257">
    <property type="entry name" value="PROKAR_LIPOPROTEIN"/>
    <property type="match status" value="1"/>
</dbReference>
<dbReference type="EMBL" id="QUQO01000001">
    <property type="protein sequence ID" value="RFB04732.1"/>
    <property type="molecule type" value="Genomic_DNA"/>
</dbReference>
<evidence type="ECO:0000256" key="2">
    <source>
        <dbReference type="ARBA" id="ARBA00006929"/>
    </source>
</evidence>
<dbReference type="HAMAP" id="MF_00415">
    <property type="entry name" value="FlgH"/>
    <property type="match status" value="1"/>
</dbReference>
<feature type="signal peptide" evidence="8">
    <location>
        <begin position="1"/>
        <end position="18"/>
    </location>
</feature>
<dbReference type="GO" id="GO:0009279">
    <property type="term" value="C:cell outer membrane"/>
    <property type="evidence" value="ECO:0007669"/>
    <property type="project" value="UniProtKB-SubCell"/>
</dbReference>
<dbReference type="FunCoup" id="A0A371RH24">
    <property type="interactions" value="66"/>
</dbReference>
<comment type="function">
    <text evidence="1 7">Assembles around the rod to form the L-ring and probably protects the motor/basal body from shearing forces during rotation.</text>
</comment>
<dbReference type="InterPro" id="IPR000527">
    <property type="entry name" value="Flag_Lring"/>
</dbReference>
<evidence type="ECO:0000313" key="10">
    <source>
        <dbReference type="Proteomes" id="UP000264589"/>
    </source>
</evidence>
<accession>A0A371RH24</accession>
<evidence type="ECO:0000256" key="7">
    <source>
        <dbReference type="HAMAP-Rule" id="MF_00415"/>
    </source>
</evidence>
<sequence>MIRLLLIASIGAVLSACASNTIQEIPVQEPIQPNAQFTPVEMARPQTASLWNQEPQSLFGNRRARNVGDILTVIVSVDEIAEMQNSLERTRTSNENFNANALFGVPEWAANTLPGGSSLTPGVDLSRSADLSGDGSVRRQERITLQLAAEVIEQRPNGHLVILGTQRIRVNHEIRDLRLHGIVRPEDITRDNTITHEKIAAADIVYTGRGQVTATTKPRWGSQLLDILVPF</sequence>
<dbReference type="OrthoDB" id="9789227at2"/>
<dbReference type="Proteomes" id="UP000264589">
    <property type="component" value="Unassembled WGS sequence"/>
</dbReference>
<organism evidence="9 10">
    <name type="scientific">Parvularcula marina</name>
    <dbReference type="NCBI Taxonomy" id="2292771"/>
    <lineage>
        <taxon>Bacteria</taxon>
        <taxon>Pseudomonadati</taxon>
        <taxon>Pseudomonadota</taxon>
        <taxon>Alphaproteobacteria</taxon>
        <taxon>Parvularculales</taxon>
        <taxon>Parvularculaceae</taxon>
        <taxon>Parvularcula</taxon>
    </lineage>
</organism>
<dbReference type="PANTHER" id="PTHR34933">
    <property type="entry name" value="FLAGELLAR L-RING PROTEIN"/>
    <property type="match status" value="1"/>
</dbReference>
<comment type="similarity">
    <text evidence="2 7">Belongs to the FlgH family.</text>
</comment>
<dbReference type="AlphaFoldDB" id="A0A371RH24"/>
<evidence type="ECO:0000256" key="5">
    <source>
        <dbReference type="ARBA" id="ARBA00023143"/>
    </source>
</evidence>
<dbReference type="RefSeq" id="WP_116391365.1">
    <property type="nucleotide sequence ID" value="NZ_QUQO01000001.1"/>
</dbReference>
<comment type="caution">
    <text evidence="9">The sequence shown here is derived from an EMBL/GenBank/DDBJ whole genome shotgun (WGS) entry which is preliminary data.</text>
</comment>
<evidence type="ECO:0000313" key="9">
    <source>
        <dbReference type="EMBL" id="RFB04732.1"/>
    </source>
</evidence>
<comment type="subunit">
    <text evidence="7">The basal body constitutes a major portion of the flagellar organelle and consists of four rings (L,P,S, and M) mounted on a central rod.</text>
</comment>
<dbReference type="InParanoid" id="A0A371RH24"/>
<evidence type="ECO:0000256" key="3">
    <source>
        <dbReference type="ARBA" id="ARBA00022729"/>
    </source>
</evidence>
<dbReference type="GO" id="GO:0009427">
    <property type="term" value="C:bacterial-type flagellum basal body, distal rod, L ring"/>
    <property type="evidence" value="ECO:0007669"/>
    <property type="project" value="InterPro"/>
</dbReference>
<protein>
    <recommendedName>
        <fullName evidence="7">Flagellar L-ring protein</fullName>
    </recommendedName>
    <alternativeName>
        <fullName evidence="7">Basal body L-ring protein</fullName>
    </alternativeName>
</protein>
<evidence type="ECO:0000256" key="6">
    <source>
        <dbReference type="ARBA" id="ARBA00023237"/>
    </source>
</evidence>
<keyword evidence="4 7" id="KW-0472">Membrane</keyword>
<keyword evidence="5 7" id="KW-0975">Bacterial flagellum</keyword>
<dbReference type="GO" id="GO:0071973">
    <property type="term" value="P:bacterial-type flagellum-dependent cell motility"/>
    <property type="evidence" value="ECO:0007669"/>
    <property type="project" value="InterPro"/>
</dbReference>
<keyword evidence="9" id="KW-0969">Cilium</keyword>
<keyword evidence="9" id="KW-0966">Cell projection</keyword>
<feature type="chain" id="PRO_5016753541" description="Flagellar L-ring protein" evidence="8">
    <location>
        <begin position="19"/>
        <end position="231"/>
    </location>
</feature>
<dbReference type="PANTHER" id="PTHR34933:SF1">
    <property type="entry name" value="FLAGELLAR L-RING PROTEIN"/>
    <property type="match status" value="1"/>
</dbReference>
<name>A0A371RH24_9PROT</name>
<dbReference type="Pfam" id="PF02107">
    <property type="entry name" value="FlgH"/>
    <property type="match status" value="1"/>
</dbReference>
<comment type="subcellular location">
    <subcellularLocation>
        <location evidence="7">Cell outer membrane</location>
        <topology evidence="7">Lipid-anchor</topology>
    </subcellularLocation>
    <subcellularLocation>
        <location evidence="7">Bacterial flagellum basal body</location>
    </subcellularLocation>
</comment>
<evidence type="ECO:0000256" key="4">
    <source>
        <dbReference type="ARBA" id="ARBA00023136"/>
    </source>
</evidence>
<keyword evidence="9" id="KW-0282">Flagellum</keyword>
<dbReference type="GO" id="GO:0003774">
    <property type="term" value="F:cytoskeletal motor activity"/>
    <property type="evidence" value="ECO:0007669"/>
    <property type="project" value="InterPro"/>
</dbReference>
<keyword evidence="10" id="KW-1185">Reference proteome</keyword>
<evidence type="ECO:0000256" key="1">
    <source>
        <dbReference type="ARBA" id="ARBA00002591"/>
    </source>
</evidence>
<reference evidence="9 10" key="1">
    <citation type="submission" date="2018-08" db="EMBL/GenBank/DDBJ databases">
        <title>Parvularcula sp. SM1705, isolated from surface water of the South Sea China.</title>
        <authorList>
            <person name="Sun L."/>
        </authorList>
    </citation>
    <scope>NUCLEOTIDE SEQUENCE [LARGE SCALE GENOMIC DNA]</scope>
    <source>
        <strain evidence="9 10">SM1705</strain>
    </source>
</reference>
<evidence type="ECO:0000256" key="8">
    <source>
        <dbReference type="SAM" id="SignalP"/>
    </source>
</evidence>
<proteinExistence type="inferred from homology"/>
<keyword evidence="3 7" id="KW-0732">Signal</keyword>
<keyword evidence="7" id="KW-0449">Lipoprotein</keyword>
<keyword evidence="6 7" id="KW-0998">Cell outer membrane</keyword>
<dbReference type="PRINTS" id="PR01008">
    <property type="entry name" value="FLGLRINGFLGH"/>
</dbReference>
<gene>
    <name evidence="7" type="primary">flgH</name>
    <name evidence="9" type="ORF">DX908_05225</name>
</gene>